<accession>A0ABN9RCJ8</accession>
<organism evidence="2 3">
    <name type="scientific">Prorocentrum cordatum</name>
    <dbReference type="NCBI Taxonomy" id="2364126"/>
    <lineage>
        <taxon>Eukaryota</taxon>
        <taxon>Sar</taxon>
        <taxon>Alveolata</taxon>
        <taxon>Dinophyceae</taxon>
        <taxon>Prorocentrales</taxon>
        <taxon>Prorocentraceae</taxon>
        <taxon>Prorocentrum</taxon>
    </lineage>
</organism>
<keyword evidence="3" id="KW-1185">Reference proteome</keyword>
<comment type="caution">
    <text evidence="2">The sequence shown here is derived from an EMBL/GenBank/DDBJ whole genome shotgun (WGS) entry which is preliminary data.</text>
</comment>
<name>A0ABN9RCJ8_9DINO</name>
<proteinExistence type="predicted"/>
<evidence type="ECO:0000313" key="2">
    <source>
        <dbReference type="EMBL" id="CAK0815757.1"/>
    </source>
</evidence>
<feature type="compositionally biased region" description="Basic and acidic residues" evidence="1">
    <location>
        <begin position="100"/>
        <end position="119"/>
    </location>
</feature>
<gene>
    <name evidence="2" type="ORF">PCOR1329_LOCUS18939</name>
</gene>
<feature type="region of interest" description="Disordered" evidence="1">
    <location>
        <begin position="183"/>
        <end position="206"/>
    </location>
</feature>
<evidence type="ECO:0000313" key="3">
    <source>
        <dbReference type="Proteomes" id="UP001189429"/>
    </source>
</evidence>
<sequence>MAPKTCPLGHSLGVWEAEAGSCDGCRRVIRDGDLVMDCRRCNYYLCNECYNDRSSLWMSLASFIPDCTADTRAPSATEVVCDGDNECASTVVVDPRCDRRTHKDSNVAGDARDARQHEETPDEVEAPTEPQTTKSAAETVDLLGDLLSEQTPQPRPVPAAPKPAVRSAAAELAAELAAPPDLGLLGAKGQEAPKQSALQAARYGAA</sequence>
<feature type="region of interest" description="Disordered" evidence="1">
    <location>
        <begin position="100"/>
        <end position="166"/>
    </location>
</feature>
<dbReference type="EMBL" id="CAUYUJ010006002">
    <property type="protein sequence ID" value="CAK0815757.1"/>
    <property type="molecule type" value="Genomic_DNA"/>
</dbReference>
<protein>
    <submittedName>
        <fullName evidence="2">Uncharacterized protein</fullName>
    </submittedName>
</protein>
<evidence type="ECO:0000256" key="1">
    <source>
        <dbReference type="SAM" id="MobiDB-lite"/>
    </source>
</evidence>
<dbReference type="Proteomes" id="UP001189429">
    <property type="component" value="Unassembled WGS sequence"/>
</dbReference>
<reference evidence="2" key="1">
    <citation type="submission" date="2023-10" db="EMBL/GenBank/DDBJ databases">
        <authorList>
            <person name="Chen Y."/>
            <person name="Shah S."/>
            <person name="Dougan E. K."/>
            <person name="Thang M."/>
            <person name="Chan C."/>
        </authorList>
    </citation>
    <scope>NUCLEOTIDE SEQUENCE [LARGE SCALE GENOMIC DNA]</scope>
</reference>